<evidence type="ECO:0000256" key="6">
    <source>
        <dbReference type="ARBA" id="ARBA00022723"/>
    </source>
</evidence>
<dbReference type="InterPro" id="IPR039356">
    <property type="entry name" value="YfbR/HDDC2"/>
</dbReference>
<evidence type="ECO:0000256" key="5">
    <source>
        <dbReference type="ARBA" id="ARBA00012964"/>
    </source>
</evidence>
<dbReference type="PANTHER" id="PTHR11845">
    <property type="entry name" value="5'-DEOXYNUCLEOTIDASE HDDC2"/>
    <property type="match status" value="1"/>
</dbReference>
<evidence type="ECO:0000256" key="4">
    <source>
        <dbReference type="ARBA" id="ARBA00011738"/>
    </source>
</evidence>
<sequence length="202" mass="22647">MTTDTLIARLDFLREAERLKNVLRSGHTSTGRPESTAEHSWRLSLMAIVFADALKELDLLKVLQLCVVHDLGEAIHGDVPAIHQHAHLNKSARERLDLLQITHMLDTPARNAILALWDEYESAATPEARAVKALDKLETIMQHNQGANPDDFDYAFNLGYGQRYMQAAPLFATLRGLLDAQTRQRMADSTRAGESDYPRTTS</sequence>
<evidence type="ECO:0000313" key="9">
    <source>
        <dbReference type="EMBL" id="CAJ0809942.1"/>
    </source>
</evidence>
<dbReference type="EC" id="3.1.3.89" evidence="5"/>
<dbReference type="Pfam" id="PF13023">
    <property type="entry name" value="HD_3"/>
    <property type="match status" value="1"/>
</dbReference>
<gene>
    <name evidence="9" type="ORF">LMG18101_00724</name>
</gene>
<dbReference type="PANTHER" id="PTHR11845:SF13">
    <property type="entry name" value="5'-DEOXYNUCLEOTIDASE HDDC2"/>
    <property type="match status" value="1"/>
</dbReference>
<accession>A0ABN9JFA9</accession>
<evidence type="ECO:0000256" key="7">
    <source>
        <dbReference type="ARBA" id="ARBA00022801"/>
    </source>
</evidence>
<name>A0ABN9JFA9_9RALS</name>
<dbReference type="SUPFAM" id="SSF109604">
    <property type="entry name" value="HD-domain/PDEase-like"/>
    <property type="match status" value="1"/>
</dbReference>
<dbReference type="InterPro" id="IPR003607">
    <property type="entry name" value="HD/PDEase_dom"/>
</dbReference>
<evidence type="ECO:0000256" key="3">
    <source>
        <dbReference type="ARBA" id="ARBA00001941"/>
    </source>
</evidence>
<dbReference type="RefSeq" id="WP_316680167.1">
    <property type="nucleotide sequence ID" value="NZ_CATZLL010000002.1"/>
</dbReference>
<comment type="caution">
    <text evidence="9">The sequence shown here is derived from an EMBL/GenBank/DDBJ whole genome shotgun (WGS) entry which is preliminary data.</text>
</comment>
<dbReference type="EMBL" id="CATZLL010000002">
    <property type="protein sequence ID" value="CAJ0809942.1"/>
    <property type="molecule type" value="Genomic_DNA"/>
</dbReference>
<comment type="cofactor">
    <cofactor evidence="2">
        <name>Mn(2+)</name>
        <dbReference type="ChEBI" id="CHEBI:29035"/>
    </cofactor>
</comment>
<evidence type="ECO:0000256" key="2">
    <source>
        <dbReference type="ARBA" id="ARBA00001936"/>
    </source>
</evidence>
<feature type="domain" description="HD/PDEase" evidence="8">
    <location>
        <begin position="32"/>
        <end position="149"/>
    </location>
</feature>
<proteinExistence type="predicted"/>
<reference evidence="9 10" key="1">
    <citation type="submission" date="2023-07" db="EMBL/GenBank/DDBJ databases">
        <authorList>
            <person name="Peeters C."/>
        </authorList>
    </citation>
    <scope>NUCLEOTIDE SEQUENCE [LARGE SCALE GENOMIC DNA]</scope>
    <source>
        <strain evidence="9 10">LMG 18101</strain>
    </source>
</reference>
<keyword evidence="6" id="KW-0479">Metal-binding</keyword>
<dbReference type="Proteomes" id="UP001189757">
    <property type="component" value="Unassembled WGS sequence"/>
</dbReference>
<keyword evidence="7" id="KW-0378">Hydrolase</keyword>
<organism evidence="9 10">
    <name type="scientific">Ralstonia flaminis</name>
    <dbReference type="NCBI Taxonomy" id="3058597"/>
    <lineage>
        <taxon>Bacteria</taxon>
        <taxon>Pseudomonadati</taxon>
        <taxon>Pseudomonadota</taxon>
        <taxon>Betaproteobacteria</taxon>
        <taxon>Burkholderiales</taxon>
        <taxon>Burkholderiaceae</taxon>
        <taxon>Ralstonia</taxon>
    </lineage>
</organism>
<comment type="cofactor">
    <cofactor evidence="3">
        <name>Co(2+)</name>
        <dbReference type="ChEBI" id="CHEBI:48828"/>
    </cofactor>
</comment>
<dbReference type="SMART" id="SM00471">
    <property type="entry name" value="HDc"/>
    <property type="match status" value="1"/>
</dbReference>
<dbReference type="InterPro" id="IPR006674">
    <property type="entry name" value="HD_domain"/>
</dbReference>
<comment type="catalytic activity">
    <reaction evidence="1">
        <text>a 2'-deoxyribonucleoside 5'-phosphate + H2O = a 2'-deoxyribonucleoside + phosphate</text>
        <dbReference type="Rhea" id="RHEA:36167"/>
        <dbReference type="ChEBI" id="CHEBI:15377"/>
        <dbReference type="ChEBI" id="CHEBI:18274"/>
        <dbReference type="ChEBI" id="CHEBI:43474"/>
        <dbReference type="ChEBI" id="CHEBI:65317"/>
        <dbReference type="EC" id="3.1.3.89"/>
    </reaction>
</comment>
<protein>
    <recommendedName>
        <fullName evidence="5">5'-deoxynucleotidase</fullName>
        <ecNumber evidence="5">3.1.3.89</ecNumber>
    </recommendedName>
</protein>
<evidence type="ECO:0000313" key="10">
    <source>
        <dbReference type="Proteomes" id="UP001189757"/>
    </source>
</evidence>
<comment type="subunit">
    <text evidence="4">Homodimer.</text>
</comment>
<keyword evidence="10" id="KW-1185">Reference proteome</keyword>
<evidence type="ECO:0000256" key="1">
    <source>
        <dbReference type="ARBA" id="ARBA00001638"/>
    </source>
</evidence>
<dbReference type="Gene3D" id="1.10.3210.10">
    <property type="entry name" value="Hypothetical protein af1432"/>
    <property type="match status" value="1"/>
</dbReference>
<evidence type="ECO:0000259" key="8">
    <source>
        <dbReference type="SMART" id="SM00471"/>
    </source>
</evidence>